<reference evidence="1 2" key="1">
    <citation type="submission" date="2022-11" db="EMBL/GenBank/DDBJ databases">
        <title>Mucor velutinosus strain NIH1002 WGS.</title>
        <authorList>
            <person name="Subramanian P."/>
            <person name="Mullikin J.C."/>
            <person name="Segre J.A."/>
            <person name="Zelazny A.M."/>
        </authorList>
    </citation>
    <scope>NUCLEOTIDE SEQUENCE [LARGE SCALE GENOMIC DNA]</scope>
    <source>
        <strain evidence="1 2">NIH1002</strain>
    </source>
</reference>
<dbReference type="RefSeq" id="XP_064679740.1">
    <property type="nucleotide sequence ID" value="XM_064819533.1"/>
</dbReference>
<sequence length="73" mass="8424">MTPLNLNHTDKAGYLLWGETTNMLTSTSARSWLKVTQSGQMFKYMKKYIDACGEEAEANKTCINWYAYYAQKL</sequence>
<gene>
    <name evidence="1" type="ORF">ATC70_000112</name>
</gene>
<dbReference type="EMBL" id="JASEJX010000020">
    <property type="protein sequence ID" value="KAK4513074.1"/>
    <property type="molecule type" value="Genomic_DNA"/>
</dbReference>
<name>A0AAN7DAN9_9FUNG</name>
<organism evidence="1 2">
    <name type="scientific">Mucor velutinosus</name>
    <dbReference type="NCBI Taxonomy" id="708070"/>
    <lineage>
        <taxon>Eukaryota</taxon>
        <taxon>Fungi</taxon>
        <taxon>Fungi incertae sedis</taxon>
        <taxon>Mucoromycota</taxon>
        <taxon>Mucoromycotina</taxon>
        <taxon>Mucoromycetes</taxon>
        <taxon>Mucorales</taxon>
        <taxon>Mucorineae</taxon>
        <taxon>Mucoraceae</taxon>
        <taxon>Mucor</taxon>
    </lineage>
</organism>
<dbReference type="GeneID" id="89943814"/>
<accession>A0AAN7DAN9</accession>
<dbReference type="Proteomes" id="UP001304243">
    <property type="component" value="Unassembled WGS sequence"/>
</dbReference>
<keyword evidence="2" id="KW-1185">Reference proteome</keyword>
<dbReference type="AlphaFoldDB" id="A0AAN7DAN9"/>
<proteinExistence type="predicted"/>
<protein>
    <submittedName>
        <fullName evidence="1">Uncharacterized protein</fullName>
    </submittedName>
</protein>
<comment type="caution">
    <text evidence="1">The sequence shown here is derived from an EMBL/GenBank/DDBJ whole genome shotgun (WGS) entry which is preliminary data.</text>
</comment>
<evidence type="ECO:0000313" key="1">
    <source>
        <dbReference type="EMBL" id="KAK4513074.1"/>
    </source>
</evidence>
<evidence type="ECO:0000313" key="2">
    <source>
        <dbReference type="Proteomes" id="UP001304243"/>
    </source>
</evidence>